<keyword evidence="4" id="KW-1185">Reference proteome</keyword>
<dbReference type="Gene3D" id="2.100.10.30">
    <property type="entry name" value="Jacalin-like lectin domain"/>
    <property type="match status" value="1"/>
</dbReference>
<evidence type="ECO:0000259" key="2">
    <source>
        <dbReference type="Pfam" id="PF05548"/>
    </source>
</evidence>
<protein>
    <recommendedName>
        <fullName evidence="2">Peptidase M11 gametolysin domain-containing protein</fullName>
    </recommendedName>
</protein>
<name>A0A835Y8T6_9CHLO</name>
<dbReference type="InterPro" id="IPR036404">
    <property type="entry name" value="Jacalin-like_lectin_dom_sf"/>
</dbReference>
<feature type="compositionally biased region" description="Pro residues" evidence="1">
    <location>
        <begin position="224"/>
        <end position="243"/>
    </location>
</feature>
<dbReference type="AlphaFoldDB" id="A0A835Y8T6"/>
<comment type="caution">
    <text evidence="3">The sequence shown here is derived from an EMBL/GenBank/DDBJ whole genome shotgun (WGS) entry which is preliminary data.</text>
</comment>
<dbReference type="EMBL" id="JAEHOE010000015">
    <property type="protein sequence ID" value="KAG2497122.1"/>
    <property type="molecule type" value="Genomic_DNA"/>
</dbReference>
<dbReference type="SUPFAM" id="SSF51101">
    <property type="entry name" value="Mannose-binding lectins"/>
    <property type="match status" value="1"/>
</dbReference>
<accession>A0A835Y8T6</accession>
<organism evidence="3 4">
    <name type="scientific">Edaphochlamys debaryana</name>
    <dbReference type="NCBI Taxonomy" id="47281"/>
    <lineage>
        <taxon>Eukaryota</taxon>
        <taxon>Viridiplantae</taxon>
        <taxon>Chlorophyta</taxon>
        <taxon>core chlorophytes</taxon>
        <taxon>Chlorophyceae</taxon>
        <taxon>CS clade</taxon>
        <taxon>Chlamydomonadales</taxon>
        <taxon>Chlamydomonadales incertae sedis</taxon>
        <taxon>Edaphochlamys</taxon>
    </lineage>
</organism>
<evidence type="ECO:0000313" key="3">
    <source>
        <dbReference type="EMBL" id="KAG2497122.1"/>
    </source>
</evidence>
<feature type="region of interest" description="Disordered" evidence="1">
    <location>
        <begin position="224"/>
        <end position="252"/>
    </location>
</feature>
<dbReference type="Pfam" id="PF05548">
    <property type="entry name" value="Peptidase_M11"/>
    <property type="match status" value="1"/>
</dbReference>
<proteinExistence type="predicted"/>
<reference evidence="3" key="1">
    <citation type="journal article" date="2020" name="bioRxiv">
        <title>Comparative genomics of Chlamydomonas.</title>
        <authorList>
            <person name="Craig R.J."/>
            <person name="Hasan A.R."/>
            <person name="Ness R.W."/>
            <person name="Keightley P.D."/>
        </authorList>
    </citation>
    <scope>NUCLEOTIDE SEQUENCE</scope>
    <source>
        <strain evidence="3">CCAP 11/70</strain>
    </source>
</reference>
<feature type="domain" description="Peptidase M11 gametolysin" evidence="2">
    <location>
        <begin position="457"/>
        <end position="531"/>
    </location>
</feature>
<evidence type="ECO:0000313" key="4">
    <source>
        <dbReference type="Proteomes" id="UP000612055"/>
    </source>
</evidence>
<dbReference type="Proteomes" id="UP000612055">
    <property type="component" value="Unassembled WGS sequence"/>
</dbReference>
<gene>
    <name evidence="3" type="ORF">HYH03_004713</name>
</gene>
<sequence length="721" mass="74977">MLIAVAAFANGGANPITIVSVEYSSSAITGIRVRYGSQDTPWRGSTAGAFSRSLSVSSRDAVVAVEVRASGFVEGLRLTPSGGKSPQVLGLDGAGWVSATPCQGGTPRLLYISGIARDFLEQITFVQGPFGTGASGSAYAFDDASYAAGGASPITLISAIYGTSTTLQDTTPLASIQVLGSDGADSLLATPCVPYAARLVYIKGIARAFLEQLTFVWDAFPPSPPPLPPTPPPRPPGPTPSPPVEATRGPFGNTVNLGSSFGSYNFTDKPPSPEVQLTGLRLYMRNGWLYGLQVAFGAVWGPMRGGSNGTLAFELNQTAGEALTGALVLADSRTGPSMIAAARSEVEGAGWQCPFGLASVIRKGPLTGAPECLAAAGQTACIQGECRALRLCAAVGSGPALQLQGQQLPGQVFGRVGCEGAASPANSSDYRLPSQWCPRAAGLLGLPPAPSAPLPIRVIAVILDLCGWGPAVPVSDVEQSFYNDSYGLQSYWGAASWGQAVFNRSTSIIKNVRLPCTPADTNTCNYRGWIDSITRNATALGVPEGLNLVFFKRELLGWATPLASLASADLPPGVATGPITLPALSARKSSPVVVYPDWLDLYGAVQMREVYPPNPMPVAPYNASALVLSYRLRMGQDEDISDEINGAVSVHRASLLLGAVLDGRRRVGGSPWLEAVVSKGMLAVLPTAKLVLSVAPPGADPTVAVVRLCRFLVSQAECVMT</sequence>
<dbReference type="InterPro" id="IPR008752">
    <property type="entry name" value="Peptidase_M11"/>
</dbReference>
<evidence type="ECO:0000256" key="1">
    <source>
        <dbReference type="SAM" id="MobiDB-lite"/>
    </source>
</evidence>